<dbReference type="InterPro" id="IPR050832">
    <property type="entry name" value="Bact_Acetyltransf"/>
</dbReference>
<accession>C7C537</accession>
<name>C7C537_9ENTR</name>
<dbReference type="PROSITE" id="PS51186">
    <property type="entry name" value="GNAT"/>
    <property type="match status" value="1"/>
</dbReference>
<dbReference type="AlphaFoldDB" id="C7C537"/>
<dbReference type="Gene3D" id="3.40.630.30">
    <property type="match status" value="1"/>
</dbReference>
<reference evidence="4" key="1">
    <citation type="submission" date="2009-07" db="EMBL/GenBank/DDBJ databases">
        <title>Pigment operon comparison of three Enterobacter species.</title>
        <authorList>
            <person name="Lehner A."/>
            <person name="Tischler P."/>
            <person name="Rattei T."/>
            <person name="Stephan R."/>
        </authorList>
    </citation>
    <scope>NUCLEOTIDE SEQUENCE</scope>
    <source>
        <strain evidence="4">LMG 23730T</strain>
    </source>
</reference>
<dbReference type="Pfam" id="PF00583">
    <property type="entry name" value="Acetyltransf_1"/>
    <property type="match status" value="1"/>
</dbReference>
<organism evidence="4">
    <name type="scientific">Siccibacter turicensis</name>
    <dbReference type="NCBI Taxonomy" id="357233"/>
    <lineage>
        <taxon>Bacteria</taxon>
        <taxon>Pseudomonadati</taxon>
        <taxon>Pseudomonadota</taxon>
        <taxon>Gammaproteobacteria</taxon>
        <taxon>Enterobacterales</taxon>
        <taxon>Enterobacteriaceae</taxon>
        <taxon>Siccibacter</taxon>
    </lineage>
</organism>
<dbReference type="InterPro" id="IPR000182">
    <property type="entry name" value="GNAT_dom"/>
</dbReference>
<dbReference type="EMBL" id="FN430672">
    <property type="protein sequence ID" value="CAZ90495.1"/>
    <property type="molecule type" value="Genomic_DNA"/>
</dbReference>
<evidence type="ECO:0000259" key="3">
    <source>
        <dbReference type="PROSITE" id="PS51186"/>
    </source>
</evidence>
<dbReference type="InterPro" id="IPR016181">
    <property type="entry name" value="Acyl_CoA_acyltransferase"/>
</dbReference>
<evidence type="ECO:0000256" key="1">
    <source>
        <dbReference type="ARBA" id="ARBA00022679"/>
    </source>
</evidence>
<dbReference type="GO" id="GO:0016747">
    <property type="term" value="F:acyltransferase activity, transferring groups other than amino-acyl groups"/>
    <property type="evidence" value="ECO:0007669"/>
    <property type="project" value="InterPro"/>
</dbReference>
<dbReference type="CDD" id="cd04301">
    <property type="entry name" value="NAT_SF"/>
    <property type="match status" value="1"/>
</dbReference>
<proteinExistence type="predicted"/>
<evidence type="ECO:0000256" key="2">
    <source>
        <dbReference type="ARBA" id="ARBA00023315"/>
    </source>
</evidence>
<dbReference type="PANTHER" id="PTHR43877">
    <property type="entry name" value="AMINOALKYLPHOSPHONATE N-ACETYLTRANSFERASE-RELATED-RELATED"/>
    <property type="match status" value="1"/>
</dbReference>
<dbReference type="PANTHER" id="PTHR43877:SF1">
    <property type="entry name" value="ACETYLTRANSFERASE"/>
    <property type="match status" value="1"/>
</dbReference>
<feature type="domain" description="N-acetyltransferase" evidence="3">
    <location>
        <begin position="27"/>
        <end position="197"/>
    </location>
</feature>
<protein>
    <recommendedName>
        <fullName evidence="3">N-acetyltransferase domain-containing protein</fullName>
    </recommendedName>
</protein>
<sequence>MTRLIALPTGHWHSECLCFSQARTMSFTFSRLASHQILTRLDELVDLLIDSVHSGASIGFMSPLSRERAAAFWQQIALGVAGHERVVLIGEDASGQVVGTAQLITGQPDNQPHRADVAKLLVHSRARRQGVAQQLMAQLEAAARDAGKTLLVLDTATGSGAETFYTRTGWQRAGVIPDYALMPGGEPCATTLFYKAL</sequence>
<evidence type="ECO:0000313" key="4">
    <source>
        <dbReference type="EMBL" id="CAZ90495.1"/>
    </source>
</evidence>
<keyword evidence="1" id="KW-0808">Transferase</keyword>
<keyword evidence="2" id="KW-0012">Acyltransferase</keyword>
<dbReference type="SUPFAM" id="SSF55729">
    <property type="entry name" value="Acyl-CoA N-acyltransferases (Nat)"/>
    <property type="match status" value="1"/>
</dbReference>